<dbReference type="PANTHER" id="PTHR39166:SF1">
    <property type="entry name" value="BLL1166 PROTEIN"/>
    <property type="match status" value="1"/>
</dbReference>
<dbReference type="PANTHER" id="PTHR39166">
    <property type="entry name" value="BLL1166 PROTEIN"/>
    <property type="match status" value="1"/>
</dbReference>
<gene>
    <name evidence="1" type="ORF">CVT23_09455</name>
</gene>
<dbReference type="RefSeq" id="WP_109793256.1">
    <property type="nucleotide sequence ID" value="NZ_PHIG01000031.1"/>
</dbReference>
<comment type="caution">
    <text evidence="1">The sequence shown here is derived from an EMBL/GenBank/DDBJ whole genome shotgun (WGS) entry which is preliminary data.</text>
</comment>
<dbReference type="Proteomes" id="UP000229498">
    <property type="component" value="Unassembled WGS sequence"/>
</dbReference>
<dbReference type="AlphaFoldDB" id="A0A2M9G2N2"/>
<proteinExistence type="predicted"/>
<reference evidence="1 2" key="1">
    <citation type="submission" date="2017-11" db="EMBL/GenBank/DDBJ databases">
        <title>Draft genome sequence of Rhizobiales bacterium SY3-13.</title>
        <authorList>
            <person name="Sun C."/>
        </authorList>
    </citation>
    <scope>NUCLEOTIDE SEQUENCE [LARGE SCALE GENOMIC DNA]</scope>
    <source>
        <strain evidence="1 2">SY3-13</strain>
    </source>
</reference>
<dbReference type="Pfam" id="PF06042">
    <property type="entry name" value="NTP_transf_6"/>
    <property type="match status" value="1"/>
</dbReference>
<keyword evidence="2" id="KW-1185">Reference proteome</keyword>
<protein>
    <recommendedName>
        <fullName evidence="3">Nucleotidyltransferase family protein</fullName>
    </recommendedName>
</protein>
<name>A0A2M9G2N2_9PROT</name>
<sequence>MDRDLAETVGLLAGDAVVTRTLNLIGEAAPAGAWLVSGALYGAVWNALTGRPAGHGLKDLDIIYFDASDLSWEAEDRAARRLAAAAPLTDPPIELRNQARVHLWYRARFGAGYPRLTSALRSLDYYPATAQALAARLSRTGIELHAPFGCADVLNLRLRPNRRLPNAASYERKAARIATLWPEVGIEPW</sequence>
<dbReference type="OrthoDB" id="9805247at2"/>
<evidence type="ECO:0000313" key="2">
    <source>
        <dbReference type="Proteomes" id="UP000229498"/>
    </source>
</evidence>
<evidence type="ECO:0008006" key="3">
    <source>
        <dbReference type="Google" id="ProtNLM"/>
    </source>
</evidence>
<dbReference type="InterPro" id="IPR009267">
    <property type="entry name" value="NTP_transf_6"/>
</dbReference>
<organism evidence="1 2">
    <name type="scientific">Minwuia thermotolerans</name>
    <dbReference type="NCBI Taxonomy" id="2056226"/>
    <lineage>
        <taxon>Bacteria</taxon>
        <taxon>Pseudomonadati</taxon>
        <taxon>Pseudomonadota</taxon>
        <taxon>Alphaproteobacteria</taxon>
        <taxon>Minwuiales</taxon>
        <taxon>Minwuiaceae</taxon>
        <taxon>Minwuia</taxon>
    </lineage>
</organism>
<evidence type="ECO:0000313" key="1">
    <source>
        <dbReference type="EMBL" id="PJK29982.1"/>
    </source>
</evidence>
<accession>A0A2M9G2N2</accession>
<dbReference type="EMBL" id="PHIG01000031">
    <property type="protein sequence ID" value="PJK29982.1"/>
    <property type="molecule type" value="Genomic_DNA"/>
</dbReference>